<evidence type="ECO:0000313" key="2">
    <source>
        <dbReference type="Proteomes" id="UP001377692"/>
    </source>
</evidence>
<evidence type="ECO:0000313" key="1">
    <source>
        <dbReference type="EMBL" id="MEJ5905525.1"/>
    </source>
</evidence>
<sequence length="77" mass="8582">MSTTENTTLETFQAFLEEYLDYKYAIDETTSLFDINGDGSKWAKALARGFNGLNISHSELSELETVGNLLNKINGTE</sequence>
<dbReference type="RefSeq" id="WP_339549385.1">
    <property type="nucleotide sequence ID" value="NZ_JBBHLD010000009.1"/>
</dbReference>
<comment type="caution">
    <text evidence="1">The sequence shown here is derived from an EMBL/GenBank/DDBJ whole genome shotgun (WGS) entry which is preliminary data.</text>
</comment>
<name>A0ABU8R6N8_9PSED</name>
<organism evidence="1 2">
    <name type="scientific">Pseudomonas kermanshahensis</name>
    <dbReference type="NCBI Taxonomy" id="2745482"/>
    <lineage>
        <taxon>Bacteria</taxon>
        <taxon>Pseudomonadati</taxon>
        <taxon>Pseudomonadota</taxon>
        <taxon>Gammaproteobacteria</taxon>
        <taxon>Pseudomonadales</taxon>
        <taxon>Pseudomonadaceae</taxon>
        <taxon>Pseudomonas</taxon>
    </lineage>
</organism>
<gene>
    <name evidence="1" type="ORF">V7V80_12605</name>
</gene>
<accession>A0ABU8R6N8</accession>
<dbReference type="EMBL" id="JBBHLD010000009">
    <property type="protein sequence ID" value="MEJ5905525.1"/>
    <property type="molecule type" value="Genomic_DNA"/>
</dbReference>
<protein>
    <submittedName>
        <fullName evidence="1">Uncharacterized protein</fullName>
    </submittedName>
</protein>
<keyword evidence="2" id="KW-1185">Reference proteome</keyword>
<dbReference type="Proteomes" id="UP001377692">
    <property type="component" value="Unassembled WGS sequence"/>
</dbReference>
<proteinExistence type="predicted"/>
<reference evidence="1 2" key="1">
    <citation type="submission" date="2024-02" db="EMBL/GenBank/DDBJ databases">
        <title>Identification of pathogenicity and growth-promoting functions of Pseudomonas putida variants.</title>
        <authorList>
            <person name="Sun J."/>
        </authorList>
    </citation>
    <scope>NUCLEOTIDE SEQUENCE [LARGE SCALE GENOMIC DNA]</scope>
    <source>
        <strain evidence="1 2">A04</strain>
    </source>
</reference>